<name>A0ABQ7H2A1_DUNSA</name>
<dbReference type="Proteomes" id="UP000815325">
    <property type="component" value="Unassembled WGS sequence"/>
</dbReference>
<reference evidence="3" key="1">
    <citation type="submission" date="2017-08" db="EMBL/GenBank/DDBJ databases">
        <authorList>
            <person name="Polle J.E."/>
            <person name="Barry K."/>
            <person name="Cushman J."/>
            <person name="Schmutz J."/>
            <person name="Tran D."/>
            <person name="Hathwaick L.T."/>
            <person name="Yim W.C."/>
            <person name="Jenkins J."/>
            <person name="Mckie-Krisberg Z.M."/>
            <person name="Prochnik S."/>
            <person name="Lindquist E."/>
            <person name="Dockter R.B."/>
            <person name="Adam C."/>
            <person name="Molina H."/>
            <person name="Bunkerborg J."/>
            <person name="Jin E."/>
            <person name="Buchheim M."/>
            <person name="Magnuson J."/>
        </authorList>
    </citation>
    <scope>NUCLEOTIDE SEQUENCE</scope>
    <source>
        <strain evidence="3">CCAP 19/18</strain>
    </source>
</reference>
<feature type="compositionally biased region" description="Pro residues" evidence="1">
    <location>
        <begin position="539"/>
        <end position="548"/>
    </location>
</feature>
<proteinExistence type="predicted"/>
<dbReference type="Gene3D" id="3.90.70.10">
    <property type="entry name" value="Cysteine proteinases"/>
    <property type="match status" value="1"/>
</dbReference>
<dbReference type="CDD" id="cd06143">
    <property type="entry name" value="PAN2_exo"/>
    <property type="match status" value="1"/>
</dbReference>
<evidence type="ECO:0000256" key="1">
    <source>
        <dbReference type="SAM" id="MobiDB-lite"/>
    </source>
</evidence>
<dbReference type="InterPro" id="IPR038765">
    <property type="entry name" value="Papain-like_cys_pep_sf"/>
</dbReference>
<feature type="compositionally biased region" description="Polar residues" evidence="1">
    <location>
        <begin position="708"/>
        <end position="721"/>
    </location>
</feature>
<dbReference type="InterPro" id="IPR036322">
    <property type="entry name" value="WD40_repeat_dom_sf"/>
</dbReference>
<dbReference type="Pfam" id="PF13423">
    <property type="entry name" value="UCH_1"/>
    <property type="match status" value="2"/>
</dbReference>
<dbReference type="SMART" id="SM00479">
    <property type="entry name" value="EXOIII"/>
    <property type="match status" value="1"/>
</dbReference>
<dbReference type="PANTHER" id="PTHR15728">
    <property type="entry name" value="DEADENYLATION COMPLEX CATALYTIC SUBUNIT PAN2"/>
    <property type="match status" value="1"/>
</dbReference>
<feature type="region of interest" description="Disordered" evidence="1">
    <location>
        <begin position="859"/>
        <end position="908"/>
    </location>
</feature>
<dbReference type="EMBL" id="MU069498">
    <property type="protein sequence ID" value="KAF5840982.1"/>
    <property type="molecule type" value="Genomic_DNA"/>
</dbReference>
<dbReference type="InterPro" id="IPR015943">
    <property type="entry name" value="WD40/YVTN_repeat-like_dom_sf"/>
</dbReference>
<protein>
    <submittedName>
        <fullName evidence="3">Ubiquitin carboxyl-terminal hydrolase-domain-containing protein</fullName>
    </submittedName>
</protein>
<dbReference type="InterPro" id="IPR012337">
    <property type="entry name" value="RNaseH-like_sf"/>
</dbReference>
<accession>A0ABQ7H2A1</accession>
<dbReference type="Gene3D" id="2.130.10.10">
    <property type="entry name" value="YVTN repeat-like/Quinoprotein amine dehydrogenase"/>
    <property type="match status" value="1"/>
</dbReference>
<evidence type="ECO:0000259" key="2">
    <source>
        <dbReference type="SMART" id="SM00479"/>
    </source>
</evidence>
<dbReference type="InterPro" id="IPR050785">
    <property type="entry name" value="PAN2-PAN3_catalytic_subunit"/>
</dbReference>
<feature type="compositionally biased region" description="Polar residues" evidence="1">
    <location>
        <begin position="1013"/>
        <end position="1024"/>
    </location>
</feature>
<feature type="region of interest" description="Disordered" evidence="1">
    <location>
        <begin position="674"/>
        <end position="721"/>
    </location>
</feature>
<dbReference type="GO" id="GO:0016787">
    <property type="term" value="F:hydrolase activity"/>
    <property type="evidence" value="ECO:0007669"/>
    <property type="project" value="UniProtKB-KW"/>
</dbReference>
<dbReference type="SUPFAM" id="SSF53098">
    <property type="entry name" value="Ribonuclease H-like"/>
    <property type="match status" value="1"/>
</dbReference>
<feature type="region of interest" description="Disordered" evidence="1">
    <location>
        <begin position="823"/>
        <end position="843"/>
    </location>
</feature>
<evidence type="ECO:0000313" key="4">
    <source>
        <dbReference type="Proteomes" id="UP000815325"/>
    </source>
</evidence>
<feature type="compositionally biased region" description="Basic and acidic residues" evidence="1">
    <location>
        <begin position="570"/>
        <end position="582"/>
    </location>
</feature>
<sequence length="1323" mass="141997">MYTSYHFVSCDWGELSVNTVDLEYAEAVTTVQFDGLQEVVWAGTSTGRINTFLPPLLEPYACWPAHTGSVTGILPLPGTDCALTVGREAALLSTNGGLRRAGIKPGLHADHTPASFGGCCFEPSTRGQGVPQAAIMGLLSGGLMHWDLNTSKLLVVNKECLGAEGVSHLCGPVGRGGSLLAAGLRTGRLVLLDCRTPRSLKVFDVRNLGGHTLKPVLTLPFPNISGAPTSLSFHPKMHSLLLVGSGRGNLNMVDIAKGTPISTHQVTYDGSGLGSVCIAPTGEAWLLGDATSCVRLWSESDTPCCHTVPNYTEAGLKFEEFNFASFNTTRFAGLENDLPNSYANALLQVLYFTPALRTALLHHVPEPDSEFCLACELGLLFRCMAASHGKPCQAANLLRALRQVREAAALGLLDSTSSFACIGANGGQAHEEDLTHRWALGRRVAALARFMMDHCHKEASPKAHQECSMHNRSGIVPQPCLGGNREERTREDRVFQVDLQYPMEREKAARMAADAANLGFNKIPEAAAAVLRAAAPSHPHAPPEPPTKPNSEPEECQQQQQQEQPQLEEQEQRHQHNGKEGQHGQGSVENSVAVAAASAGNASHSTSGNGSSKPLFSELLQRSMMAVSDTRAWFSERRSYALVRQSRLPTALPQVLAIDCSIKNASDIAWWLSDPTRQQGPAPPTSSSEHRQTSTSGKGNGTLPARQAQPSQQQNAGLPANNTAEDIGEARVGAGRLPWALRVEVLAEQQDLRVVEGNCVEELLGGQDKDNASSRRCSPCAVYALSAMICQIQDADEEDAGTVSSMSERQAAVASAAVVASRSGAVGGPRGGSPDTSAGSEGHLVSLIRVPRRYWDEAPLRPSLTEPPLGAASTVYPAPPRAPSPDEGPITRTASQTPGSTEGVAGKGEALSHQGDHLKGLLSGSRPAEPQEPAEGWLLFNDFAIMPVNRGEVMASYGAQKLPCMVYYSRVDPPPEDDGSCAPSLTSPTDPAAAAAAARATASTDKHGPSAVTGMQASQGQLAVTSPGRAGADRGKNADGHASLPDYPLPPPLMPPVLTRQQFKQLCLSPPLQGSQPHNTFKFVPLDTSPTSKEAPRPGLLLALDAEFVMVQPPERVFKRSMEVLTRSSRLGLARVSILRGEGPLLGTPCIDDYVRAVEPVFDHLTRYSGLVPGDLEPSTSSHYLTTMKHAYLKLRYLVDCGCVFVGHGLCKDFRMINIYVPPEQLVDTVELFSFKRKRKLSLRFLASYLLGINIQANVHDSVEDARTALRLYLKYRQLMEEGTFQEKLEELYSWGKQYGWEPVVLGKDGKPVPPSVPVMISL</sequence>
<feature type="compositionally biased region" description="Low complexity" evidence="1">
    <location>
        <begin position="556"/>
        <end position="567"/>
    </location>
</feature>
<dbReference type="InterPro" id="IPR036397">
    <property type="entry name" value="RNaseH_sf"/>
</dbReference>
<dbReference type="InterPro" id="IPR013520">
    <property type="entry name" value="Ribonucl_H"/>
</dbReference>
<comment type="caution">
    <text evidence="3">The sequence shown here is derived from an EMBL/GenBank/DDBJ whole genome shotgun (WGS) entry which is preliminary data.</text>
</comment>
<keyword evidence="3" id="KW-0378">Hydrolase</keyword>
<dbReference type="InterPro" id="IPR028881">
    <property type="entry name" value="PAN2_UCH_dom"/>
</dbReference>
<feature type="domain" description="Exonuclease" evidence="2">
    <location>
        <begin position="1100"/>
        <end position="1282"/>
    </location>
</feature>
<organism evidence="3 4">
    <name type="scientific">Dunaliella salina</name>
    <name type="common">Green alga</name>
    <name type="synonym">Protococcus salinus</name>
    <dbReference type="NCBI Taxonomy" id="3046"/>
    <lineage>
        <taxon>Eukaryota</taxon>
        <taxon>Viridiplantae</taxon>
        <taxon>Chlorophyta</taxon>
        <taxon>core chlorophytes</taxon>
        <taxon>Chlorophyceae</taxon>
        <taxon>CS clade</taxon>
        <taxon>Chlamydomonadales</taxon>
        <taxon>Dunaliellaceae</taxon>
        <taxon>Dunaliella</taxon>
    </lineage>
</organism>
<dbReference type="Pfam" id="PF00929">
    <property type="entry name" value="RNase_T"/>
    <property type="match status" value="1"/>
</dbReference>
<keyword evidence="4" id="KW-1185">Reference proteome</keyword>
<gene>
    <name evidence="3" type="ORF">DUNSADRAFT_14838</name>
</gene>
<dbReference type="Gene3D" id="3.30.420.10">
    <property type="entry name" value="Ribonuclease H-like superfamily/Ribonuclease H"/>
    <property type="match status" value="1"/>
</dbReference>
<feature type="compositionally biased region" description="Low complexity" evidence="1">
    <location>
        <begin position="982"/>
        <end position="1003"/>
    </location>
</feature>
<dbReference type="SUPFAM" id="SSF54001">
    <property type="entry name" value="Cysteine proteinases"/>
    <property type="match status" value="1"/>
</dbReference>
<feature type="region of interest" description="Disordered" evidence="1">
    <location>
        <begin position="975"/>
        <end position="1055"/>
    </location>
</feature>
<dbReference type="PANTHER" id="PTHR15728:SF0">
    <property type="entry name" value="PAN2-PAN3 DEADENYLATION COMPLEX CATALYTIC SUBUNIT PAN2"/>
    <property type="match status" value="1"/>
</dbReference>
<evidence type="ECO:0000313" key="3">
    <source>
        <dbReference type="EMBL" id="KAF5840982.1"/>
    </source>
</evidence>
<feature type="region of interest" description="Disordered" evidence="1">
    <location>
        <begin position="533"/>
        <end position="587"/>
    </location>
</feature>
<dbReference type="SUPFAM" id="SSF50978">
    <property type="entry name" value="WD40 repeat-like"/>
    <property type="match status" value="1"/>
</dbReference>